<evidence type="ECO:0000313" key="4">
    <source>
        <dbReference type="Proteomes" id="UP001142055"/>
    </source>
</evidence>
<feature type="domain" description="PH" evidence="2">
    <location>
        <begin position="40"/>
        <end position="144"/>
    </location>
</feature>
<dbReference type="OrthoDB" id="8196563at2759"/>
<dbReference type="SUPFAM" id="SSF50729">
    <property type="entry name" value="PH domain-like"/>
    <property type="match status" value="1"/>
</dbReference>
<gene>
    <name evidence="3" type="ORF">RDWZM_004024</name>
</gene>
<evidence type="ECO:0000313" key="3">
    <source>
        <dbReference type="EMBL" id="KAJ6225479.1"/>
    </source>
</evidence>
<accession>A0A9Q0MGP0</accession>
<keyword evidence="4" id="KW-1185">Reference proteome</keyword>
<dbReference type="Gene3D" id="2.30.29.30">
    <property type="entry name" value="Pleckstrin-homology domain (PH domain)/Phosphotyrosine-binding domain (PTB)"/>
    <property type="match status" value="1"/>
</dbReference>
<organism evidence="3 4">
    <name type="scientific">Blomia tropicalis</name>
    <name type="common">Mite</name>
    <dbReference type="NCBI Taxonomy" id="40697"/>
    <lineage>
        <taxon>Eukaryota</taxon>
        <taxon>Metazoa</taxon>
        <taxon>Ecdysozoa</taxon>
        <taxon>Arthropoda</taxon>
        <taxon>Chelicerata</taxon>
        <taxon>Arachnida</taxon>
        <taxon>Acari</taxon>
        <taxon>Acariformes</taxon>
        <taxon>Sarcoptiformes</taxon>
        <taxon>Astigmata</taxon>
        <taxon>Glycyphagoidea</taxon>
        <taxon>Echimyopodidae</taxon>
        <taxon>Blomia</taxon>
    </lineage>
</organism>
<feature type="region of interest" description="Disordered" evidence="1">
    <location>
        <begin position="399"/>
        <end position="425"/>
    </location>
</feature>
<proteinExistence type="predicted"/>
<dbReference type="OMA" id="NSEFAFI"/>
<evidence type="ECO:0000259" key="2">
    <source>
        <dbReference type="PROSITE" id="PS50003"/>
    </source>
</evidence>
<dbReference type="AlphaFoldDB" id="A0A9Q0MGP0"/>
<name>A0A9Q0MGP0_BLOTA</name>
<comment type="caution">
    <text evidence="3">The sequence shown here is derived from an EMBL/GenBank/DDBJ whole genome shotgun (WGS) entry which is preliminary data.</text>
</comment>
<dbReference type="Pfam" id="PF00169">
    <property type="entry name" value="PH"/>
    <property type="match status" value="1"/>
</dbReference>
<sequence length="425" mass="47916">MSHSLSSSDTNASLKASSSSTIVSARNGFGSENAPSQECCATKKGVLWEQQQNRFFFNRWKERFFILTTDYLTCFKKGSKKVGMSEMGSFVYKINLDEVKSLTWVDKKKSGVIGVQLANTVIFLWNDSERLLDDWMLNLQESTSRTKCRREALRKSATLLPCATMLTSSPSHLSSKQINLIERNNSPNIFVQRSNTPIETPIATPDIVPPPPPPRRYLRYLSTDSDKVSNNFDDKVSIDSPRIRTMNSSRISSHNTFHKLGPTSEIESRKQCITNGGMGIASQSLRCKSSYAIQLSPLMLANSPTMMQQQQQRRATAKRLSAVHQPRPQSQTVFPCDNHQSANSEFAFIPSKSISIRSNMENYRNISTAPKNSHLLPHGARNMLTSSASLVLNSRRNRQNWSEERKGFDTPPPPIPPHRTHLHHF</sequence>
<protein>
    <recommendedName>
        <fullName evidence="2">PH domain-containing protein</fullName>
    </recommendedName>
</protein>
<evidence type="ECO:0000256" key="1">
    <source>
        <dbReference type="SAM" id="MobiDB-lite"/>
    </source>
</evidence>
<dbReference type="SMART" id="SM00233">
    <property type="entry name" value="PH"/>
    <property type="match status" value="1"/>
</dbReference>
<dbReference type="InterPro" id="IPR001849">
    <property type="entry name" value="PH_domain"/>
</dbReference>
<reference evidence="3" key="1">
    <citation type="submission" date="2022-12" db="EMBL/GenBank/DDBJ databases">
        <title>Genome assemblies of Blomia tropicalis.</title>
        <authorList>
            <person name="Cui Y."/>
        </authorList>
    </citation>
    <scope>NUCLEOTIDE SEQUENCE</scope>
    <source>
        <tissue evidence="3">Adult mites</tissue>
    </source>
</reference>
<dbReference type="EMBL" id="JAPWDV010000001">
    <property type="protein sequence ID" value="KAJ6225479.1"/>
    <property type="molecule type" value="Genomic_DNA"/>
</dbReference>
<dbReference type="PROSITE" id="PS50003">
    <property type="entry name" value="PH_DOMAIN"/>
    <property type="match status" value="1"/>
</dbReference>
<dbReference type="Proteomes" id="UP001142055">
    <property type="component" value="Chromosome 1"/>
</dbReference>
<dbReference type="InterPro" id="IPR011993">
    <property type="entry name" value="PH-like_dom_sf"/>
</dbReference>